<feature type="compositionally biased region" description="Polar residues" evidence="2">
    <location>
        <begin position="901"/>
        <end position="912"/>
    </location>
</feature>
<evidence type="ECO:0000259" key="3">
    <source>
        <dbReference type="PROSITE" id="PS50086"/>
    </source>
</evidence>
<feature type="region of interest" description="Disordered" evidence="2">
    <location>
        <begin position="1850"/>
        <end position="1898"/>
    </location>
</feature>
<dbReference type="Pfam" id="PF15733">
    <property type="entry name" value="DUF4682"/>
    <property type="match status" value="1"/>
</dbReference>
<dbReference type="Pfam" id="PF00566">
    <property type="entry name" value="RabGAP-TBC"/>
    <property type="match status" value="1"/>
</dbReference>
<dbReference type="SUPFAM" id="SSF47923">
    <property type="entry name" value="Ypt/Rab-GAP domain of gyp1p"/>
    <property type="match status" value="2"/>
</dbReference>
<dbReference type="Gene3D" id="1.10.472.80">
    <property type="entry name" value="Ypt/Rab-GAP domain of gyp1p, domain 3"/>
    <property type="match status" value="1"/>
</dbReference>
<feature type="compositionally biased region" description="Low complexity" evidence="2">
    <location>
        <begin position="1007"/>
        <end position="1018"/>
    </location>
</feature>
<dbReference type="GO" id="GO:0005783">
    <property type="term" value="C:endoplasmic reticulum"/>
    <property type="evidence" value="ECO:0007669"/>
    <property type="project" value="TreeGrafter"/>
</dbReference>
<feature type="compositionally biased region" description="Low complexity" evidence="2">
    <location>
        <begin position="510"/>
        <end position="519"/>
    </location>
</feature>
<dbReference type="SMART" id="SM00164">
    <property type="entry name" value="TBC"/>
    <property type="match status" value="1"/>
</dbReference>
<organism evidence="4 7">
    <name type="scientific">Pogonomyrmex barbatus</name>
    <name type="common">red harvester ant</name>
    <dbReference type="NCBI Taxonomy" id="144034"/>
    <lineage>
        <taxon>Eukaryota</taxon>
        <taxon>Metazoa</taxon>
        <taxon>Ecdysozoa</taxon>
        <taxon>Arthropoda</taxon>
        <taxon>Hexapoda</taxon>
        <taxon>Insecta</taxon>
        <taxon>Pterygota</taxon>
        <taxon>Neoptera</taxon>
        <taxon>Endopterygota</taxon>
        <taxon>Hymenoptera</taxon>
        <taxon>Apocrita</taxon>
        <taxon>Aculeata</taxon>
        <taxon>Formicoidea</taxon>
        <taxon>Formicidae</taxon>
        <taxon>Myrmicinae</taxon>
        <taxon>Pogonomyrmex</taxon>
    </lineage>
</organism>
<feature type="compositionally biased region" description="Polar residues" evidence="2">
    <location>
        <begin position="580"/>
        <end position="599"/>
    </location>
</feature>
<dbReference type="InterPro" id="IPR035969">
    <property type="entry name" value="Rab-GAP_TBC_sf"/>
</dbReference>
<evidence type="ECO:0000313" key="4">
    <source>
        <dbReference type="Proteomes" id="UP000504615"/>
    </source>
</evidence>
<dbReference type="RefSeq" id="XP_011631313.1">
    <property type="nucleotide sequence ID" value="XM_011633011.2"/>
</dbReference>
<dbReference type="PROSITE" id="PS50086">
    <property type="entry name" value="TBC_RABGAP"/>
    <property type="match status" value="1"/>
</dbReference>
<feature type="region of interest" description="Disordered" evidence="2">
    <location>
        <begin position="892"/>
        <end position="938"/>
    </location>
</feature>
<evidence type="ECO:0000313" key="7">
    <source>
        <dbReference type="RefSeq" id="XP_011631314.1"/>
    </source>
</evidence>
<name>A0A6I9VWG9_9HYME</name>
<sequence length="1974" mass="221863">MNGFFNSLKNLASGATGSASRYEELEVEDTKMRFSLTPQPGESGFIQWLDAMKMVAKLQEGIPPEFRKRLWLTLAERHLEQRGVDWKQAEKVCFNEWSNPDDEELGIQIVKDLHRTGCSLFCGAAGRDNQAVLRRVLLGFARWNKSVGYCQGLNVLAALVLQVMDRAESSAVKVMIYLIEGVLPEGYFADNLRGLSVDMAVFRDLLRSRLPKLSKHLEALQSDAKDKATGSSYEPPLTNVFTMQWFLTLFCHCLPQEAVLRVWDLIFLEGDEVLLRTALAIWEGLSDRIMTVTSADEFYSIMGVLTREMLEFTDTNNLIKNIVSMGPLHGVTSLREKHRYNITPWARKLSDDDDSETEEDERLAVAAAMFSMAQRIKKELISDRIPSTIGALQAMAPSSDRERLALDISTLKQQYAKLRERQRQAHIILSAACARQTMVPPPTSTAMNHLLVGKNALVSGKNRPLSLPSATATSKLRPTALHSPKSRRDRQGVTLHWKDAKRPKQRAGDAGDAEAVGAAFLQSPPETSPSRGAADSDSDSTSTELCDEPDRLSDVDSEELTSASDSYVMATDDEKHTCVEGSSTSASTPARSYMKTESTMTVEGKQMDTIFGIERDDKSPSLSEISIAKITDQIRRLSAEDDNNTTVPQILSVRNNDELSMGDYSMHIERSQIKETESKLLNPIDYTLSEDTARSSSKINVNNYDYLNMKSNIDEEKTDDILVGRTDRLKDVEEKQEDTWTSSKDSIGIKTDIIETMNILRDNSREQTSTSLDRNYDKFITPLDTNDKPFESSLRFSSKIYLDSKNDYDSNNTDLENNRALDDATESRSFYSKRYVIGHLPISPVTMDDKLTKLSHEVYNVSVNQENLTSPERSSKREVFSEKQPMVQMKLYSDLKRSPKSPESTKSFSSGETMGPDSKPSSLTVSPRTPVRSDSRDFTIDKSACSSISSDSKTLVLHSVGSDIPLDDSRLTTTTKKTSYEKSSSSTPISTDSLKNKSEMSPKLMISSSSDSCSPCKAKSSERSFSSDLQSPVSANSIRYTSNYGKRGQDNVSDSPIDLSTATSPFYPIANPNQKTPSPYGAGKRRCSIDSSETSPDPKSISSKDSTKFSGYQAKLDPSTKPIESKESERIPDSSDLFVKPQFALNAELNASYMQKSKADLSSYESIGGESYGKCGDFIDDNADDPLSEKDVVPQLPHEKLDKHYLNYNYRRRDRSRLTERSSSSLERRCTDLKSSASIDEFNTTMAKKRSSDILEDMKHLEAKALNDGLPDANLLTKKSSDIWEDMKNLEARRQDTFSNSASGFSKRRLEIPDINVTSEGRKSYVVYPKINIDENSDSILKSIACNKNNNDIDDGRESKVGVWTKVKPRKKGDNGRRSSDRALKIIQENSAILHKILACQAKKRLPDLEEISKEITISPINEEISKIFSPILEKMGLNEHEINEELARINFKDFDNMSATSVSEFDAKINEELSKLSLIDETEQIDHLDVDEIISHDYLNTREALIDHKINEELSKLLANYEEESPPNIINLEKGSSSQNVSETEGLDLTSISTNVFSYKSSNDSIEIRNDLEPTHDAASNQPEKFPFATLKYEQSLSPKSDIDIYRELEKLDKISSVQVLSDTRLEIPPKRLSPITYISDTSTYPEIPSTTRYATKTNPFDTTPLKNTYESYKSYDFPDRLSPRNNPYTAYDKSGDLTFEYTDPKSRISIDSYDLHLKKSPILSKESLEFRVRYDEESSRPTVGECAVQESKLAVSLNVDSYYGKDNNEAISPTKYFSKEEKCLDIGDYCSDADLLRHKYSALSPKEYSHVRSIDYDKPLSTLSHVMVESESDVGSYLSTRHRDYNMLSPNRQYRDEYSLSSSPNHYTPKLSPNLTEETRRSESHPESSSKISVSKYEDLTNKGSNCYKKSTLRLGNMDDANKNDEDIDTPSPKTYFSPFPVRNNTRKPKELTLKLGLYSPKSSDFSQMKKS</sequence>
<feature type="region of interest" description="Disordered" evidence="2">
    <location>
        <begin position="1918"/>
        <end position="1974"/>
    </location>
</feature>
<dbReference type="FunFam" id="1.10.472.80:FF:000011">
    <property type="entry name" value="TBC1 domain family member 30"/>
    <property type="match status" value="1"/>
</dbReference>
<dbReference type="PANTHER" id="PTHR13399">
    <property type="entry name" value="TRANSLOCON-ASSOCIATED PROTEIN TRAP , GAMMA SUBUNIT"/>
    <property type="match status" value="1"/>
</dbReference>
<keyword evidence="4" id="KW-1185">Reference proteome</keyword>
<evidence type="ECO:0000256" key="1">
    <source>
        <dbReference type="ARBA" id="ARBA00067508"/>
    </source>
</evidence>
<feature type="compositionally biased region" description="Basic and acidic residues" evidence="2">
    <location>
        <begin position="1879"/>
        <end position="1890"/>
    </location>
</feature>
<proteinExistence type="predicted"/>
<dbReference type="InterPro" id="IPR032738">
    <property type="entry name" value="Tbc1d30_C"/>
</dbReference>
<reference evidence="5 6" key="1">
    <citation type="submission" date="2025-04" db="UniProtKB">
        <authorList>
            <consortium name="RefSeq"/>
        </authorList>
    </citation>
    <scope>IDENTIFICATION</scope>
</reference>
<feature type="compositionally biased region" description="Polar residues" evidence="2">
    <location>
        <begin position="1963"/>
        <end position="1974"/>
    </location>
</feature>
<dbReference type="RefSeq" id="XP_011631314.1">
    <property type="nucleotide sequence ID" value="XM_011633012.2"/>
</dbReference>
<dbReference type="GeneID" id="105423307"/>
<dbReference type="PANTHER" id="PTHR13399:SF2">
    <property type="entry name" value="TRANSLOCON-ASSOCIATED PROTEIN SUBUNIT GAMMA"/>
    <property type="match status" value="1"/>
</dbReference>
<feature type="compositionally biased region" description="Basic and acidic residues" evidence="2">
    <location>
        <begin position="496"/>
        <end position="509"/>
    </location>
</feature>
<feature type="region of interest" description="Disordered" evidence="2">
    <location>
        <begin position="975"/>
        <end position="1133"/>
    </location>
</feature>
<accession>A0A6I9VWG9</accession>
<feature type="compositionally biased region" description="Low complexity" evidence="2">
    <location>
        <begin position="975"/>
        <end position="993"/>
    </location>
</feature>
<dbReference type="Proteomes" id="UP000504615">
    <property type="component" value="Unplaced"/>
</dbReference>
<evidence type="ECO:0000256" key="2">
    <source>
        <dbReference type="SAM" id="MobiDB-lite"/>
    </source>
</evidence>
<feature type="compositionally biased region" description="Low complexity" evidence="2">
    <location>
        <begin position="1094"/>
        <end position="1104"/>
    </location>
</feature>
<feature type="domain" description="Rab-GAP TBC" evidence="3">
    <location>
        <begin position="61"/>
        <end position="270"/>
    </location>
</feature>
<protein>
    <recommendedName>
        <fullName evidence="1">TBC1 domain family member 30</fullName>
    </recommendedName>
</protein>
<dbReference type="RefSeq" id="XP_011631312.1">
    <property type="nucleotide sequence ID" value="XM_011633010.2"/>
</dbReference>
<evidence type="ECO:0000313" key="5">
    <source>
        <dbReference type="RefSeq" id="XP_011631312.1"/>
    </source>
</evidence>
<feature type="region of interest" description="Disordered" evidence="2">
    <location>
        <begin position="461"/>
        <end position="599"/>
    </location>
</feature>
<dbReference type="InterPro" id="IPR000195">
    <property type="entry name" value="Rab-GAP-TBC_dom"/>
</dbReference>
<evidence type="ECO:0000313" key="6">
    <source>
        <dbReference type="RefSeq" id="XP_011631313.1"/>
    </source>
</evidence>
<feature type="compositionally biased region" description="Basic and acidic residues" evidence="2">
    <location>
        <begin position="1123"/>
        <end position="1133"/>
    </location>
</feature>
<dbReference type="Gene3D" id="1.10.8.270">
    <property type="entry name" value="putative rabgap domain of human tbc1 domain family member 14 like domains"/>
    <property type="match status" value="1"/>
</dbReference>
<feature type="compositionally biased region" description="Polar residues" evidence="2">
    <location>
        <begin position="1023"/>
        <end position="1064"/>
    </location>
</feature>
<dbReference type="KEGG" id="pbar:105423307"/>
<feature type="compositionally biased region" description="Polar residues" evidence="2">
    <location>
        <begin position="1861"/>
        <end position="1878"/>
    </location>
</feature>
<dbReference type="FunFam" id="1.10.8.270:FF:000009">
    <property type="entry name" value="TBC1 domain family member 30"/>
    <property type="match status" value="1"/>
</dbReference>
<dbReference type="OrthoDB" id="289721at2759"/>
<gene>
    <name evidence="5 6 7" type="primary">LOC105423307</name>
</gene>